<dbReference type="CDD" id="cd03442">
    <property type="entry name" value="BFIT_BACH"/>
    <property type="match status" value="1"/>
</dbReference>
<dbReference type="SUPFAM" id="SSF54637">
    <property type="entry name" value="Thioesterase/thiol ester dehydrase-isomerase"/>
    <property type="match status" value="1"/>
</dbReference>
<dbReference type="AlphaFoldDB" id="A0A1I8A4E0"/>
<organism evidence="6 7">
    <name type="scientific">Steinernema glaseri</name>
    <dbReference type="NCBI Taxonomy" id="37863"/>
    <lineage>
        <taxon>Eukaryota</taxon>
        <taxon>Metazoa</taxon>
        <taxon>Ecdysozoa</taxon>
        <taxon>Nematoda</taxon>
        <taxon>Chromadorea</taxon>
        <taxon>Rhabditida</taxon>
        <taxon>Tylenchina</taxon>
        <taxon>Panagrolaimomorpha</taxon>
        <taxon>Strongyloidoidea</taxon>
        <taxon>Steinernematidae</taxon>
        <taxon>Steinernema</taxon>
    </lineage>
</organism>
<dbReference type="PANTHER" id="PTHR12655">
    <property type="entry name" value="ACYL-COA THIOESTERASE"/>
    <property type="match status" value="1"/>
</dbReference>
<evidence type="ECO:0000259" key="5">
    <source>
        <dbReference type="PROSITE" id="PS51770"/>
    </source>
</evidence>
<keyword evidence="6" id="KW-1185">Reference proteome</keyword>
<accession>A0A1I8A4E0</accession>
<keyword evidence="2" id="KW-0677">Repeat</keyword>
<dbReference type="Gene3D" id="3.10.129.10">
    <property type="entry name" value="Hotdog Thioesterase"/>
    <property type="match status" value="2"/>
</dbReference>
<dbReference type="PROSITE" id="PS51770">
    <property type="entry name" value="HOTDOG_ACOT"/>
    <property type="match status" value="1"/>
</dbReference>
<comment type="similarity">
    <text evidence="1">Belongs to the acyl coenzyme A hydrolase family.</text>
</comment>
<dbReference type="GO" id="GO:0047617">
    <property type="term" value="F:fatty acyl-CoA hydrolase activity"/>
    <property type="evidence" value="ECO:0007669"/>
    <property type="project" value="TreeGrafter"/>
</dbReference>
<dbReference type="WBParaSite" id="L893_g32740.t1">
    <property type="protein sequence ID" value="L893_g32740.t1"/>
    <property type="gene ID" value="L893_g32740"/>
</dbReference>
<dbReference type="InterPro" id="IPR029069">
    <property type="entry name" value="HotDog_dom_sf"/>
</dbReference>
<sequence>MQTTMRIYQQNKEGSLEQMLKAKFVMVSRNPEKVDESLPVHPLIYPTPEEALIFNQGIDDNLERSHMDAKSVFRSPPTQEEYQLIHEMFVQSSNNQGFASSHLPKGHVWLEDRPHGEMMMPCYPENKNVYGKIFGGFLMRQAFDLAAVSSKLFAETSTELIAVSDIVFRAPVEIGDVLSLAAHITFTHEHFIHVRVQAQVVNEKTFERRTTNTFHFTFTTRNKRCVPKIMPQAYKQAMLYINGRRHMQTALKYRGSQIKLF</sequence>
<dbReference type="InterPro" id="IPR033120">
    <property type="entry name" value="HOTDOG_ACOT"/>
</dbReference>
<protein>
    <submittedName>
        <fullName evidence="7">HotDog ACOT-type domain-containing protein</fullName>
    </submittedName>
</protein>
<dbReference type="Proteomes" id="UP000095287">
    <property type="component" value="Unplaced"/>
</dbReference>
<name>A0A1I8A4E0_9BILA</name>
<dbReference type="PANTHER" id="PTHR12655:SF0">
    <property type="entry name" value="ACYL-COENZYME A THIOESTERASE 9, MITOCHONDRIAL"/>
    <property type="match status" value="1"/>
</dbReference>
<evidence type="ECO:0000256" key="1">
    <source>
        <dbReference type="ARBA" id="ARBA00010458"/>
    </source>
</evidence>
<evidence type="ECO:0000256" key="4">
    <source>
        <dbReference type="ARBA" id="ARBA00022946"/>
    </source>
</evidence>
<keyword evidence="4" id="KW-0809">Transit peptide</keyword>
<evidence type="ECO:0000256" key="3">
    <source>
        <dbReference type="ARBA" id="ARBA00022801"/>
    </source>
</evidence>
<reference evidence="7" key="1">
    <citation type="submission" date="2016-11" db="UniProtKB">
        <authorList>
            <consortium name="WormBaseParasite"/>
        </authorList>
    </citation>
    <scope>IDENTIFICATION</scope>
</reference>
<evidence type="ECO:0000256" key="2">
    <source>
        <dbReference type="ARBA" id="ARBA00022737"/>
    </source>
</evidence>
<evidence type="ECO:0000313" key="6">
    <source>
        <dbReference type="Proteomes" id="UP000095287"/>
    </source>
</evidence>
<feature type="domain" description="HotDog ACOT-type" evidence="5">
    <location>
        <begin position="112"/>
        <end position="224"/>
    </location>
</feature>
<dbReference type="GO" id="GO:0005739">
    <property type="term" value="C:mitochondrion"/>
    <property type="evidence" value="ECO:0007669"/>
    <property type="project" value="TreeGrafter"/>
</dbReference>
<evidence type="ECO:0000313" key="7">
    <source>
        <dbReference type="WBParaSite" id="L893_g32740.t1"/>
    </source>
</evidence>
<dbReference type="GO" id="GO:0006637">
    <property type="term" value="P:acyl-CoA metabolic process"/>
    <property type="evidence" value="ECO:0007669"/>
    <property type="project" value="TreeGrafter"/>
</dbReference>
<keyword evidence="3" id="KW-0378">Hydrolase</keyword>
<proteinExistence type="inferred from homology"/>